<dbReference type="Pfam" id="PF13377">
    <property type="entry name" value="Peripla_BP_3"/>
    <property type="match status" value="1"/>
</dbReference>
<dbReference type="SUPFAM" id="SSF53822">
    <property type="entry name" value="Periplasmic binding protein-like I"/>
    <property type="match status" value="1"/>
</dbReference>
<proteinExistence type="predicted"/>
<evidence type="ECO:0000259" key="5">
    <source>
        <dbReference type="PROSITE" id="PS50932"/>
    </source>
</evidence>
<dbReference type="EMBL" id="JARXIC010000016">
    <property type="protein sequence ID" value="MDQ8194942.1"/>
    <property type="molecule type" value="Genomic_DNA"/>
</dbReference>
<dbReference type="Proteomes" id="UP001243717">
    <property type="component" value="Unassembled WGS sequence"/>
</dbReference>
<dbReference type="InterPro" id="IPR046335">
    <property type="entry name" value="LacI/GalR-like_sensor"/>
</dbReference>
<organism evidence="6 7">
    <name type="scientific">Thalassobacterium sedimentorum</name>
    <dbReference type="NCBI Taxonomy" id="3041258"/>
    <lineage>
        <taxon>Bacteria</taxon>
        <taxon>Pseudomonadati</taxon>
        <taxon>Verrucomicrobiota</taxon>
        <taxon>Opitutia</taxon>
        <taxon>Puniceicoccales</taxon>
        <taxon>Coraliomargaritaceae</taxon>
        <taxon>Thalassobacterium</taxon>
    </lineage>
</organism>
<dbReference type="CDD" id="cd01392">
    <property type="entry name" value="HTH_LacI"/>
    <property type="match status" value="1"/>
</dbReference>
<feature type="domain" description="HTH lacI-type" evidence="5">
    <location>
        <begin position="5"/>
        <end position="59"/>
    </location>
</feature>
<sequence>MKGHVSQRDLAKIAGVSPMTVSLSLRSHPSIPEQTRIRIQKLAVKHNYHPDPALSALNAYRTSSAAPKFQGTIGWVTAFATKTGWKEMIQLSGYYDGVRKRAQELGYKIEHFWIKEPKMSAPRATNILLARNIQGLIIAPLPTSHSKIELKWEHFSSVTLGYSLESPKLHVIMNNQFRNIRSVVKKLHNLGYRRIGFAMPSANDERVDHNYLGGYWIAQRELRLSSTSDSPPPLLANDFNERTFLDWLKSNNPDAIIISSTLIHEIKGWLKKIHLEVPNDIGLAVAATPYQDDYISGIDEGVCSIGHQAVESVVSMIHHNDKGIPKQPFSILAEGTWKDGKTTRTLK</sequence>
<keyword evidence="1" id="KW-0678">Repressor</keyword>
<dbReference type="InterPro" id="IPR010982">
    <property type="entry name" value="Lambda_DNA-bd_dom_sf"/>
</dbReference>
<accession>A0ABU1AJF1</accession>
<dbReference type="InterPro" id="IPR028082">
    <property type="entry name" value="Peripla_BP_I"/>
</dbReference>
<protein>
    <submittedName>
        <fullName evidence="6">LacI family DNA-binding transcriptional regulator</fullName>
    </submittedName>
</protein>
<dbReference type="PANTHER" id="PTHR30146">
    <property type="entry name" value="LACI-RELATED TRANSCRIPTIONAL REPRESSOR"/>
    <property type="match status" value="1"/>
</dbReference>
<dbReference type="SMART" id="SM00354">
    <property type="entry name" value="HTH_LACI"/>
    <property type="match status" value="1"/>
</dbReference>
<dbReference type="PANTHER" id="PTHR30146:SF148">
    <property type="entry name" value="HTH-TYPE TRANSCRIPTIONAL REPRESSOR PURR-RELATED"/>
    <property type="match status" value="1"/>
</dbReference>
<keyword evidence="2" id="KW-0805">Transcription regulation</keyword>
<dbReference type="RefSeq" id="WP_308985404.1">
    <property type="nucleotide sequence ID" value="NZ_JARXIC010000016.1"/>
</dbReference>
<comment type="caution">
    <text evidence="6">The sequence shown here is derived from an EMBL/GenBank/DDBJ whole genome shotgun (WGS) entry which is preliminary data.</text>
</comment>
<reference evidence="6 7" key="1">
    <citation type="submission" date="2023-04" db="EMBL/GenBank/DDBJ databases">
        <title>A novel bacteria isolated from coastal sediment.</title>
        <authorList>
            <person name="Liu X.-J."/>
            <person name="Du Z.-J."/>
        </authorList>
    </citation>
    <scope>NUCLEOTIDE SEQUENCE [LARGE SCALE GENOMIC DNA]</scope>
    <source>
        <strain evidence="6 7">SDUM461004</strain>
    </source>
</reference>
<name>A0ABU1AJF1_9BACT</name>
<dbReference type="Gene3D" id="1.10.260.40">
    <property type="entry name" value="lambda repressor-like DNA-binding domains"/>
    <property type="match status" value="1"/>
</dbReference>
<evidence type="ECO:0000313" key="6">
    <source>
        <dbReference type="EMBL" id="MDQ8194942.1"/>
    </source>
</evidence>
<evidence type="ECO:0000256" key="3">
    <source>
        <dbReference type="ARBA" id="ARBA00023125"/>
    </source>
</evidence>
<gene>
    <name evidence="6" type="ORF">QEH59_10925</name>
</gene>
<keyword evidence="7" id="KW-1185">Reference proteome</keyword>
<evidence type="ECO:0000256" key="4">
    <source>
        <dbReference type="ARBA" id="ARBA00023163"/>
    </source>
</evidence>
<evidence type="ECO:0000256" key="1">
    <source>
        <dbReference type="ARBA" id="ARBA00022491"/>
    </source>
</evidence>
<dbReference type="SUPFAM" id="SSF47413">
    <property type="entry name" value="lambda repressor-like DNA-binding domains"/>
    <property type="match status" value="1"/>
</dbReference>
<dbReference type="Pfam" id="PF00356">
    <property type="entry name" value="LacI"/>
    <property type="match status" value="1"/>
</dbReference>
<keyword evidence="4" id="KW-0804">Transcription</keyword>
<evidence type="ECO:0000256" key="2">
    <source>
        <dbReference type="ARBA" id="ARBA00023015"/>
    </source>
</evidence>
<dbReference type="GO" id="GO:0003677">
    <property type="term" value="F:DNA binding"/>
    <property type="evidence" value="ECO:0007669"/>
    <property type="project" value="UniProtKB-KW"/>
</dbReference>
<dbReference type="Gene3D" id="3.40.50.2300">
    <property type="match status" value="2"/>
</dbReference>
<evidence type="ECO:0000313" key="7">
    <source>
        <dbReference type="Proteomes" id="UP001243717"/>
    </source>
</evidence>
<keyword evidence="3 6" id="KW-0238">DNA-binding</keyword>
<dbReference type="PROSITE" id="PS50932">
    <property type="entry name" value="HTH_LACI_2"/>
    <property type="match status" value="1"/>
</dbReference>
<dbReference type="InterPro" id="IPR000843">
    <property type="entry name" value="HTH_LacI"/>
</dbReference>